<dbReference type="SUPFAM" id="SSF51126">
    <property type="entry name" value="Pectin lyase-like"/>
    <property type="match status" value="1"/>
</dbReference>
<dbReference type="EMBL" id="JBHTMY010000002">
    <property type="protein sequence ID" value="MFD1314937.1"/>
    <property type="molecule type" value="Genomic_DNA"/>
</dbReference>
<feature type="chain" id="PRO_5046243650" evidence="1">
    <location>
        <begin position="21"/>
        <end position="430"/>
    </location>
</feature>
<gene>
    <name evidence="2" type="ORF">ACFQ39_04870</name>
</gene>
<evidence type="ECO:0000256" key="1">
    <source>
        <dbReference type="SAM" id="SignalP"/>
    </source>
</evidence>
<name>A0ABW3XZC2_9FLAO</name>
<proteinExistence type="predicted"/>
<comment type="caution">
    <text evidence="2">The sequence shown here is derived from an EMBL/GenBank/DDBJ whole genome shotgun (WGS) entry which is preliminary data.</text>
</comment>
<evidence type="ECO:0000313" key="2">
    <source>
        <dbReference type="EMBL" id="MFD1314937.1"/>
    </source>
</evidence>
<evidence type="ECO:0000313" key="3">
    <source>
        <dbReference type="Proteomes" id="UP001597201"/>
    </source>
</evidence>
<dbReference type="InterPro" id="IPR011050">
    <property type="entry name" value="Pectin_lyase_fold/virulence"/>
</dbReference>
<dbReference type="Proteomes" id="UP001597201">
    <property type="component" value="Unassembled WGS sequence"/>
</dbReference>
<accession>A0ABW3XZC2</accession>
<dbReference type="PROSITE" id="PS51257">
    <property type="entry name" value="PROKAR_LIPOPROTEIN"/>
    <property type="match status" value="1"/>
</dbReference>
<reference evidence="3" key="1">
    <citation type="journal article" date="2019" name="Int. J. Syst. Evol. Microbiol.">
        <title>The Global Catalogue of Microorganisms (GCM) 10K type strain sequencing project: providing services to taxonomists for standard genome sequencing and annotation.</title>
        <authorList>
            <consortium name="The Broad Institute Genomics Platform"/>
            <consortium name="The Broad Institute Genome Sequencing Center for Infectious Disease"/>
            <person name="Wu L."/>
            <person name="Ma J."/>
        </authorList>
    </citation>
    <scope>NUCLEOTIDE SEQUENCE [LARGE SCALE GENOMIC DNA]</scope>
    <source>
        <strain evidence="3">CCUG 61485</strain>
    </source>
</reference>
<dbReference type="PANTHER" id="PTHR41339:SF1">
    <property type="entry name" value="SECRETED PROTEIN"/>
    <property type="match status" value="1"/>
</dbReference>
<keyword evidence="1" id="KW-0732">Signal</keyword>
<sequence>MKKSILIVLGILTLSLTSCGSDSPDPIVVLPTCNDGIQNGDETGIDCGGSCGPCTGVENVSGLITSNTTWTSDNVYILNGKVVVDNGVTLTIEPGTIIKGKEGQGSLASALIIARGAKIDAQGTAEKPIIMTSIKDNIEIGQTAGTNLTIDDNGLWGGLMVLGKAKGSFKGDVTEVQIEGIPASDSFGLYGGNDDDDNSGIMKYISIRHGGTDIGEGNEINGLTLGAVGSGTLIENIEVVANFDDGIEFFGGTVNAKNLIVYAVGDDGLDIDQAYAGTISNSFVIIGAISDHGLEIDGPEGAYEAGFTLNNITLQGNTITPEGEYADYRDRAMGASNNVYAYGFKDVSDVELDNDGVATNFNNGKLTFGTWEIVLPTGVSDVKTIFANKAENVSVSGFGDSAVAVTAGSQTVGADLSVFDWTYANSVNGY</sequence>
<organism evidence="2 3">
    <name type="scientific">Namhaeicola litoreus</name>
    <dbReference type="NCBI Taxonomy" id="1052145"/>
    <lineage>
        <taxon>Bacteria</taxon>
        <taxon>Pseudomonadati</taxon>
        <taxon>Bacteroidota</taxon>
        <taxon>Flavobacteriia</taxon>
        <taxon>Flavobacteriales</taxon>
        <taxon>Flavobacteriaceae</taxon>
        <taxon>Namhaeicola</taxon>
    </lineage>
</organism>
<feature type="signal peptide" evidence="1">
    <location>
        <begin position="1"/>
        <end position="20"/>
    </location>
</feature>
<dbReference type="PANTHER" id="PTHR41339">
    <property type="entry name" value="LIPL48"/>
    <property type="match status" value="1"/>
</dbReference>
<protein>
    <submittedName>
        <fullName evidence="2">Uncharacterized protein</fullName>
    </submittedName>
</protein>
<dbReference type="RefSeq" id="WP_377176862.1">
    <property type="nucleotide sequence ID" value="NZ_JBHTMY010000002.1"/>
</dbReference>
<keyword evidence="3" id="KW-1185">Reference proteome</keyword>